<evidence type="ECO:0000313" key="4">
    <source>
        <dbReference type="Proteomes" id="UP000617979"/>
    </source>
</evidence>
<name>A0ABQ1GAI5_9BACL</name>
<feature type="domain" description="YprB ribonuclease H-like" evidence="2">
    <location>
        <begin position="90"/>
        <end position="258"/>
    </location>
</feature>
<comment type="caution">
    <text evidence="3">The sequence shown here is derived from an EMBL/GenBank/DDBJ whole genome shotgun (WGS) entry which is preliminary data.</text>
</comment>
<dbReference type="EMBL" id="BMEX01000003">
    <property type="protein sequence ID" value="GGA39956.1"/>
    <property type="molecule type" value="Genomic_DNA"/>
</dbReference>
<dbReference type="InterPro" id="IPR036397">
    <property type="entry name" value="RNaseH_sf"/>
</dbReference>
<evidence type="ECO:0000256" key="1">
    <source>
        <dbReference type="SAM" id="MobiDB-lite"/>
    </source>
</evidence>
<feature type="region of interest" description="Disordered" evidence="1">
    <location>
        <begin position="11"/>
        <end position="32"/>
    </location>
</feature>
<dbReference type="Pfam" id="PF13482">
    <property type="entry name" value="RNase_H_2"/>
    <property type="match status" value="1"/>
</dbReference>
<reference evidence="4" key="1">
    <citation type="journal article" date="2019" name="Int. J. Syst. Evol. Microbiol.">
        <title>The Global Catalogue of Microorganisms (GCM) 10K type strain sequencing project: providing services to taxonomists for standard genome sequencing and annotation.</title>
        <authorList>
            <consortium name="The Broad Institute Genomics Platform"/>
            <consortium name="The Broad Institute Genome Sequencing Center for Infectious Disease"/>
            <person name="Wu L."/>
            <person name="Ma J."/>
        </authorList>
    </citation>
    <scope>NUCLEOTIDE SEQUENCE [LARGE SCALE GENOMIC DNA]</scope>
    <source>
        <strain evidence="4">CGMCC 1.12404</strain>
    </source>
</reference>
<dbReference type="InterPro" id="IPR038720">
    <property type="entry name" value="YprB_RNase_H-like_dom"/>
</dbReference>
<evidence type="ECO:0000259" key="2">
    <source>
        <dbReference type="Pfam" id="PF13482"/>
    </source>
</evidence>
<protein>
    <recommendedName>
        <fullName evidence="2">YprB ribonuclease H-like domain-containing protein</fullName>
    </recommendedName>
</protein>
<sequence length="407" mass="47102">MSLRDRLRMHFQAQKKPTPASESPAGGAETPLPGFICREKEKGAYLYRRKVYPLEKRMGLYSLGELRGSPLGASPLWPEGVEERAVEDLLFFDTETTGLGTGAGNLIFLYGIGYYREDSFIVEHFFLPRVEGEPALLEDFLELVSSFPVVVSYNGKAFDWNQLKTRTTVHRLPWVEEKVHCDLLYPSRRLWREQLPSCRLQEVEAARLGVKRLNDVPGQLAPTLYFDYLKGGDPAKMDGVFRHNEQDVLSLVSLWIHLNYLSIGKIQPTHPAESLALGNWWRERDPERALARFSQIHTRPDLPLRYRREAFRGASSLLKGKGEWEAALQLWMTWMEEDRLNPEPCVELSKLFEHRTGEVNRAYRMAQEAKGRLLKRKRRGQGNCGRELDALNHRLRRLEEKRIHCLF</sequence>
<dbReference type="InterPro" id="IPR012337">
    <property type="entry name" value="RNaseH-like_sf"/>
</dbReference>
<evidence type="ECO:0000313" key="3">
    <source>
        <dbReference type="EMBL" id="GGA39956.1"/>
    </source>
</evidence>
<dbReference type="PANTHER" id="PTHR38462:SF1">
    <property type="entry name" value="YPRB RIBONUCLEASE H-LIKE DOMAIN-CONTAINING PROTEIN"/>
    <property type="match status" value="1"/>
</dbReference>
<organism evidence="3 4">
    <name type="scientific">Kroppenstedtia guangzhouensis</name>
    <dbReference type="NCBI Taxonomy" id="1274356"/>
    <lineage>
        <taxon>Bacteria</taxon>
        <taxon>Bacillati</taxon>
        <taxon>Bacillota</taxon>
        <taxon>Bacilli</taxon>
        <taxon>Bacillales</taxon>
        <taxon>Thermoactinomycetaceae</taxon>
        <taxon>Kroppenstedtia</taxon>
    </lineage>
</organism>
<dbReference type="Gene3D" id="3.30.420.10">
    <property type="entry name" value="Ribonuclease H-like superfamily/Ribonuclease H"/>
    <property type="match status" value="1"/>
</dbReference>
<proteinExistence type="predicted"/>
<dbReference type="SUPFAM" id="SSF53098">
    <property type="entry name" value="Ribonuclease H-like"/>
    <property type="match status" value="1"/>
</dbReference>
<accession>A0ABQ1GAI5</accession>
<gene>
    <name evidence="3" type="primary">yprB</name>
    <name evidence="3" type="ORF">GCM10007416_11150</name>
</gene>
<dbReference type="Proteomes" id="UP000617979">
    <property type="component" value="Unassembled WGS sequence"/>
</dbReference>
<dbReference type="PANTHER" id="PTHR38462">
    <property type="entry name" value="EXONUCLEASE-LIKE PROTEIN"/>
    <property type="match status" value="1"/>
</dbReference>
<keyword evidence="4" id="KW-1185">Reference proteome</keyword>